<evidence type="ECO:0000313" key="2">
    <source>
        <dbReference type="Proteomes" id="UP000219215"/>
    </source>
</evidence>
<protein>
    <submittedName>
        <fullName evidence="1">Uncharacterized protein</fullName>
    </submittedName>
</protein>
<evidence type="ECO:0000313" key="1">
    <source>
        <dbReference type="EMBL" id="SOB58404.1"/>
    </source>
</evidence>
<proteinExistence type="predicted"/>
<sequence length="98" mass="10849">MERNGESLGVDDGLSESTQASWDAYRVTISALAAVAKPTMTKSSEKSMQICRFIMPPLDVRDRRECISVASDLLIGLQFAGEKMQIMFLTVWVSNCTL</sequence>
<name>A0A2C8F7I7_9BACT</name>
<dbReference type="AlphaFoldDB" id="A0A2C8F7I7"/>
<gene>
    <name evidence="1" type="ORF">DPRO_1509</name>
</gene>
<organism evidence="1 2">
    <name type="scientific">Pseudodesulfovibrio profundus</name>
    <dbReference type="NCBI Taxonomy" id="57320"/>
    <lineage>
        <taxon>Bacteria</taxon>
        <taxon>Pseudomonadati</taxon>
        <taxon>Thermodesulfobacteriota</taxon>
        <taxon>Desulfovibrionia</taxon>
        <taxon>Desulfovibrionales</taxon>
        <taxon>Desulfovibrionaceae</taxon>
    </lineage>
</organism>
<dbReference type="KEGG" id="pprf:DPRO_1509"/>
<reference evidence="2" key="1">
    <citation type="submission" date="2017-09" db="EMBL/GenBank/DDBJ databases">
        <authorList>
            <person name="Regsiter A."/>
            <person name="William W."/>
        </authorList>
    </citation>
    <scope>NUCLEOTIDE SEQUENCE [LARGE SCALE GENOMIC DNA]</scope>
    <source>
        <strain evidence="2">500-1</strain>
    </source>
</reference>
<accession>A0A2C8F7I7</accession>
<keyword evidence="2" id="KW-1185">Reference proteome</keyword>
<dbReference type="Proteomes" id="UP000219215">
    <property type="component" value="Chromosome DPRO"/>
</dbReference>
<dbReference type="EMBL" id="LT907975">
    <property type="protein sequence ID" value="SOB58404.1"/>
    <property type="molecule type" value="Genomic_DNA"/>
</dbReference>